<evidence type="ECO:0000259" key="2">
    <source>
        <dbReference type="Pfam" id="PF09004"/>
    </source>
</evidence>
<dbReference type="Proteomes" id="UP001274896">
    <property type="component" value="Unassembled WGS sequence"/>
</dbReference>
<feature type="region of interest" description="Disordered" evidence="1">
    <location>
        <begin position="246"/>
        <end position="277"/>
    </location>
</feature>
<evidence type="ECO:0000256" key="1">
    <source>
        <dbReference type="SAM" id="MobiDB-lite"/>
    </source>
</evidence>
<comment type="caution">
    <text evidence="3">The sequence shown here is derived from an EMBL/GenBank/DDBJ whole genome shotgun (WGS) entry which is preliminary data.</text>
</comment>
<protein>
    <recommendedName>
        <fullName evidence="2">Alkylated DNA repair protein AlkB homologue 8 N-terminal domain-containing protein</fullName>
    </recommendedName>
</protein>
<sequence>MEVVVNPGLDRSEQLADVFTDIFNISLSSAIVPTCLKTTTIVPVLKESTVSCLNDYHTVAIMRHIKTQLPLSLDPLQFILTTTWMMPSPQPSIWPSPTWTIRTHTGTSSGHSTPAPSARKPSTDLYFLWRLRKAHLPPPILTVFYRGTIESILSSCITAWFWNWTVSDRKTLQRIVRTAEKIIGVSLPSITDVYTTCCIRKVNSIVDDHTHPLHTLFTFLPSAKELLLGGERDMLVGGLALKNHDVTTRPGAAREREPSPVRTPEQACAASEGASTA</sequence>
<reference evidence="3" key="1">
    <citation type="submission" date="2023-06" db="EMBL/GenBank/DDBJ databases">
        <title>Male Hemibagrus guttatus genome.</title>
        <authorList>
            <person name="Bian C."/>
        </authorList>
    </citation>
    <scope>NUCLEOTIDE SEQUENCE</scope>
    <source>
        <strain evidence="3">Male_cb2023</strain>
        <tissue evidence="3">Muscle</tissue>
    </source>
</reference>
<organism evidence="3 4">
    <name type="scientific">Hemibagrus guttatus</name>
    <dbReference type="NCBI Taxonomy" id="175788"/>
    <lineage>
        <taxon>Eukaryota</taxon>
        <taxon>Metazoa</taxon>
        <taxon>Chordata</taxon>
        <taxon>Craniata</taxon>
        <taxon>Vertebrata</taxon>
        <taxon>Euteleostomi</taxon>
        <taxon>Actinopterygii</taxon>
        <taxon>Neopterygii</taxon>
        <taxon>Teleostei</taxon>
        <taxon>Ostariophysi</taxon>
        <taxon>Siluriformes</taxon>
        <taxon>Bagridae</taxon>
        <taxon>Hemibagrus</taxon>
    </lineage>
</organism>
<keyword evidence="4" id="KW-1185">Reference proteome</keyword>
<dbReference type="GO" id="GO:0016706">
    <property type="term" value="F:2-oxoglutarate-dependent dioxygenase activity"/>
    <property type="evidence" value="ECO:0007669"/>
    <property type="project" value="InterPro"/>
</dbReference>
<name>A0AAE0VG21_9TELE</name>
<dbReference type="GO" id="GO:0008168">
    <property type="term" value="F:methyltransferase activity"/>
    <property type="evidence" value="ECO:0007669"/>
    <property type="project" value="InterPro"/>
</dbReference>
<gene>
    <name evidence="3" type="ORF">QTP70_022390</name>
</gene>
<feature type="compositionally biased region" description="Basic and acidic residues" evidence="1">
    <location>
        <begin position="246"/>
        <end position="259"/>
    </location>
</feature>
<dbReference type="InterPro" id="IPR015095">
    <property type="entry name" value="AlkB_hom8_N"/>
</dbReference>
<evidence type="ECO:0000313" key="4">
    <source>
        <dbReference type="Proteomes" id="UP001274896"/>
    </source>
</evidence>
<accession>A0AAE0VG21</accession>
<evidence type="ECO:0000313" key="3">
    <source>
        <dbReference type="EMBL" id="KAK3556895.1"/>
    </source>
</evidence>
<feature type="domain" description="Alkylated DNA repair protein AlkB homologue 8 N-terminal" evidence="2">
    <location>
        <begin position="119"/>
        <end position="151"/>
    </location>
</feature>
<dbReference type="EMBL" id="JAUCMX010000001">
    <property type="protein sequence ID" value="KAK3556895.1"/>
    <property type="molecule type" value="Genomic_DNA"/>
</dbReference>
<dbReference type="AlphaFoldDB" id="A0AAE0VG21"/>
<proteinExistence type="predicted"/>
<dbReference type="Pfam" id="PF09004">
    <property type="entry name" value="ALKBH8_N"/>
    <property type="match status" value="1"/>
</dbReference>